<dbReference type="RefSeq" id="WP_173576144.1">
    <property type="nucleotide sequence ID" value="NZ_WOSW01000003.1"/>
</dbReference>
<proteinExistence type="predicted"/>
<sequence>MAGRSAGAVGRPAGGRTSGGWSATHPGRDEETGDGFFWPALSWAIGPV</sequence>
<evidence type="ECO:0000313" key="2">
    <source>
        <dbReference type="EMBL" id="NHO31538.1"/>
    </source>
</evidence>
<organism evidence="2 3">
    <name type="scientific">Acetobacter fallax</name>
    <dbReference type="NCBI Taxonomy" id="1737473"/>
    <lineage>
        <taxon>Bacteria</taxon>
        <taxon>Pseudomonadati</taxon>
        <taxon>Pseudomonadota</taxon>
        <taxon>Alphaproteobacteria</taxon>
        <taxon>Acetobacterales</taxon>
        <taxon>Acetobacteraceae</taxon>
        <taxon>Acetobacter</taxon>
    </lineage>
</organism>
<feature type="region of interest" description="Disordered" evidence="1">
    <location>
        <begin position="1"/>
        <end position="35"/>
    </location>
</feature>
<evidence type="ECO:0000256" key="1">
    <source>
        <dbReference type="SAM" id="MobiDB-lite"/>
    </source>
</evidence>
<accession>A0ABX0K6V7</accession>
<gene>
    <name evidence="2" type="ORF">GOB84_02990</name>
</gene>
<dbReference type="Proteomes" id="UP000615326">
    <property type="component" value="Unassembled WGS sequence"/>
</dbReference>
<name>A0ABX0K6V7_9PROT</name>
<keyword evidence="3" id="KW-1185">Reference proteome</keyword>
<evidence type="ECO:0000313" key="3">
    <source>
        <dbReference type="Proteomes" id="UP000615326"/>
    </source>
</evidence>
<protein>
    <submittedName>
        <fullName evidence="2">Uncharacterized protein</fullName>
    </submittedName>
</protein>
<reference evidence="2 3" key="1">
    <citation type="journal article" date="2020" name="Int. J. Syst. Evol. Microbiol.">
        <title>Novel acetic acid bacteria from cider fermentations: Acetobacter conturbans sp. nov. and Acetobacter fallax sp. nov.</title>
        <authorList>
            <person name="Sombolestani A.S."/>
            <person name="Cleenwerck I."/>
            <person name="Cnockaert M."/>
            <person name="Borremans W."/>
            <person name="Wieme A.D."/>
            <person name="De Vuyst L."/>
            <person name="Vandamme P."/>
        </authorList>
    </citation>
    <scope>NUCLEOTIDE SEQUENCE [LARGE SCALE GENOMIC DNA]</scope>
    <source>
        <strain evidence="2 3">LMG 1637</strain>
    </source>
</reference>
<comment type="caution">
    <text evidence="2">The sequence shown here is derived from an EMBL/GenBank/DDBJ whole genome shotgun (WGS) entry which is preliminary data.</text>
</comment>
<dbReference type="EMBL" id="WOSW01000003">
    <property type="protein sequence ID" value="NHO31538.1"/>
    <property type="molecule type" value="Genomic_DNA"/>
</dbReference>